<accession>A0A834J6L8</accession>
<organism evidence="1 2">
    <name type="scientific">Vespula vulgaris</name>
    <name type="common">Yellow jacket</name>
    <name type="synonym">Wasp</name>
    <dbReference type="NCBI Taxonomy" id="7454"/>
    <lineage>
        <taxon>Eukaryota</taxon>
        <taxon>Metazoa</taxon>
        <taxon>Ecdysozoa</taxon>
        <taxon>Arthropoda</taxon>
        <taxon>Hexapoda</taxon>
        <taxon>Insecta</taxon>
        <taxon>Pterygota</taxon>
        <taxon>Neoptera</taxon>
        <taxon>Endopterygota</taxon>
        <taxon>Hymenoptera</taxon>
        <taxon>Apocrita</taxon>
        <taxon>Aculeata</taxon>
        <taxon>Vespoidea</taxon>
        <taxon>Vespidae</taxon>
        <taxon>Vespinae</taxon>
        <taxon>Vespula</taxon>
    </lineage>
</organism>
<evidence type="ECO:0000313" key="1">
    <source>
        <dbReference type="EMBL" id="KAF7382881.1"/>
    </source>
</evidence>
<dbReference type="AlphaFoldDB" id="A0A834J6L8"/>
<gene>
    <name evidence="1" type="ORF">HZH66_013283</name>
</gene>
<proteinExistence type="predicted"/>
<protein>
    <submittedName>
        <fullName evidence="1">Uncharacterized protein</fullName>
    </submittedName>
</protein>
<name>A0A834J6L8_VESVU</name>
<keyword evidence="2" id="KW-1185">Reference proteome</keyword>
<dbReference type="EMBL" id="JACSEA010000018">
    <property type="protein sequence ID" value="KAF7382881.1"/>
    <property type="molecule type" value="Genomic_DNA"/>
</dbReference>
<evidence type="ECO:0000313" key="2">
    <source>
        <dbReference type="Proteomes" id="UP000614350"/>
    </source>
</evidence>
<dbReference type="Proteomes" id="UP000614350">
    <property type="component" value="Unassembled WGS sequence"/>
</dbReference>
<reference evidence="1" key="1">
    <citation type="journal article" date="2020" name="G3 (Bethesda)">
        <title>High-Quality Assemblies for Three Invasive Social Wasps from the &lt;i&gt;Vespula&lt;/i&gt; Genus.</title>
        <authorList>
            <person name="Harrop T.W.R."/>
            <person name="Guhlin J."/>
            <person name="McLaughlin G.M."/>
            <person name="Permina E."/>
            <person name="Stockwell P."/>
            <person name="Gilligan J."/>
            <person name="Le Lec M.F."/>
            <person name="Gruber M.A.M."/>
            <person name="Quinn O."/>
            <person name="Lovegrove M."/>
            <person name="Duncan E.J."/>
            <person name="Remnant E.J."/>
            <person name="Van Eeckhoven J."/>
            <person name="Graham B."/>
            <person name="Knapp R.A."/>
            <person name="Langford K.W."/>
            <person name="Kronenberg Z."/>
            <person name="Press M.O."/>
            <person name="Eacker S.M."/>
            <person name="Wilson-Rankin E.E."/>
            <person name="Purcell J."/>
            <person name="Lester P.J."/>
            <person name="Dearden P.K."/>
        </authorList>
    </citation>
    <scope>NUCLEOTIDE SEQUENCE</scope>
    <source>
        <strain evidence="1">Marl-1</strain>
    </source>
</reference>
<comment type="caution">
    <text evidence="1">The sequence shown here is derived from an EMBL/GenBank/DDBJ whole genome shotgun (WGS) entry which is preliminary data.</text>
</comment>
<sequence>MQRVPTSGYYENVVEDHNYTMFSMYPTINSNNPSDCMQLTKEEKAMKKRRFLDLLDPSINRGQPNG</sequence>